<sequence>MVSMKLEQFPSVREYVTSVMMVSQELQDLGKEVDDELLAALMLQGLTIEFQPMRLAIENSNVVPTM</sequence>
<dbReference type="Proteomes" id="UP000037510">
    <property type="component" value="Unassembled WGS sequence"/>
</dbReference>
<dbReference type="Pfam" id="PF14223">
    <property type="entry name" value="Retrotran_gag_2"/>
    <property type="match status" value="1"/>
</dbReference>
<evidence type="ECO:0000313" key="2">
    <source>
        <dbReference type="Proteomes" id="UP000037510"/>
    </source>
</evidence>
<dbReference type="AlphaFoldDB" id="A0A0L7L1V7"/>
<protein>
    <submittedName>
        <fullName evidence="1">Retrovirus-related Pol polyprotein from transposon TNT 1-94</fullName>
    </submittedName>
</protein>
<reference evidence="1 2" key="1">
    <citation type="journal article" date="2015" name="Genome Biol. Evol.">
        <title>The genome of winter moth (Operophtera brumata) provides a genomic perspective on sexual dimorphism and phenology.</title>
        <authorList>
            <person name="Derks M.F."/>
            <person name="Smit S."/>
            <person name="Salis L."/>
            <person name="Schijlen E."/>
            <person name="Bossers A."/>
            <person name="Mateman C."/>
            <person name="Pijl A.S."/>
            <person name="de Ridder D."/>
            <person name="Groenen M.A."/>
            <person name="Visser M.E."/>
            <person name="Megens H.J."/>
        </authorList>
    </citation>
    <scope>NUCLEOTIDE SEQUENCE [LARGE SCALE GENOMIC DNA]</scope>
    <source>
        <strain evidence="1">WM2013NL</strain>
        <tissue evidence="1">Head and thorax</tissue>
    </source>
</reference>
<accession>A0A0L7L1V7</accession>
<evidence type="ECO:0000313" key="1">
    <source>
        <dbReference type="EMBL" id="KOB69296.1"/>
    </source>
</evidence>
<gene>
    <name evidence="1" type="ORF">OBRU01_17033</name>
</gene>
<name>A0A0L7L1V7_OPEBR</name>
<comment type="caution">
    <text evidence="1">The sequence shown here is derived from an EMBL/GenBank/DDBJ whole genome shotgun (WGS) entry which is preliminary data.</text>
</comment>
<organism evidence="1 2">
    <name type="scientific">Operophtera brumata</name>
    <name type="common">Winter moth</name>
    <name type="synonym">Phalaena brumata</name>
    <dbReference type="NCBI Taxonomy" id="104452"/>
    <lineage>
        <taxon>Eukaryota</taxon>
        <taxon>Metazoa</taxon>
        <taxon>Ecdysozoa</taxon>
        <taxon>Arthropoda</taxon>
        <taxon>Hexapoda</taxon>
        <taxon>Insecta</taxon>
        <taxon>Pterygota</taxon>
        <taxon>Neoptera</taxon>
        <taxon>Endopterygota</taxon>
        <taxon>Lepidoptera</taxon>
        <taxon>Glossata</taxon>
        <taxon>Ditrysia</taxon>
        <taxon>Geometroidea</taxon>
        <taxon>Geometridae</taxon>
        <taxon>Larentiinae</taxon>
        <taxon>Operophtera</taxon>
    </lineage>
</organism>
<keyword evidence="2" id="KW-1185">Reference proteome</keyword>
<proteinExistence type="predicted"/>
<dbReference type="EMBL" id="JTDY01003590">
    <property type="protein sequence ID" value="KOB69296.1"/>
    <property type="molecule type" value="Genomic_DNA"/>
</dbReference>